<feature type="domain" description="SWIM-type" evidence="3">
    <location>
        <begin position="512"/>
        <end position="550"/>
    </location>
</feature>
<dbReference type="PROSITE" id="PS50966">
    <property type="entry name" value="ZF_SWIM"/>
    <property type="match status" value="1"/>
</dbReference>
<dbReference type="OrthoDB" id="2379842at2759"/>
<dbReference type="InterPro" id="IPR018289">
    <property type="entry name" value="MULE_transposase_dom"/>
</dbReference>
<feature type="compositionally biased region" description="Basic residues" evidence="2">
    <location>
        <begin position="704"/>
        <end position="716"/>
    </location>
</feature>
<organism evidence="4">
    <name type="scientific">Lichtheimia ramosa</name>
    <dbReference type="NCBI Taxonomy" id="688394"/>
    <lineage>
        <taxon>Eukaryota</taxon>
        <taxon>Fungi</taxon>
        <taxon>Fungi incertae sedis</taxon>
        <taxon>Mucoromycota</taxon>
        <taxon>Mucoromycotina</taxon>
        <taxon>Mucoromycetes</taxon>
        <taxon>Mucorales</taxon>
        <taxon>Lichtheimiaceae</taxon>
        <taxon>Lichtheimia</taxon>
    </lineage>
</organism>
<dbReference type="PANTHER" id="PTHR47718">
    <property type="entry name" value="OS01G0519700 PROTEIN"/>
    <property type="match status" value="1"/>
</dbReference>
<dbReference type="EMBL" id="LK023339">
    <property type="protein sequence ID" value="CDS10658.1"/>
    <property type="molecule type" value="Genomic_DNA"/>
</dbReference>
<feature type="compositionally biased region" description="Basic and acidic residues" evidence="2">
    <location>
        <begin position="773"/>
        <end position="788"/>
    </location>
</feature>
<protein>
    <recommendedName>
        <fullName evidence="3">SWIM-type domain-containing protein</fullName>
    </recommendedName>
</protein>
<dbReference type="GO" id="GO:0008270">
    <property type="term" value="F:zinc ion binding"/>
    <property type="evidence" value="ECO:0007669"/>
    <property type="project" value="UniProtKB-KW"/>
</dbReference>
<feature type="compositionally biased region" description="Basic and acidic residues" evidence="2">
    <location>
        <begin position="717"/>
        <end position="742"/>
    </location>
</feature>
<feature type="compositionally biased region" description="Acidic residues" evidence="2">
    <location>
        <begin position="743"/>
        <end position="752"/>
    </location>
</feature>
<accession>A0A077WUF6</accession>
<dbReference type="PANTHER" id="PTHR47718:SF3">
    <property type="entry name" value="PROTEIN FAR1-RELATED SEQUENCE 5-LIKE"/>
    <property type="match status" value="1"/>
</dbReference>
<feature type="region of interest" description="Disordered" evidence="2">
    <location>
        <begin position="571"/>
        <end position="611"/>
    </location>
</feature>
<keyword evidence="1" id="KW-0862">Zinc</keyword>
<dbReference type="Gene3D" id="3.90.70.80">
    <property type="match status" value="1"/>
</dbReference>
<reference evidence="4" key="1">
    <citation type="journal article" date="2014" name="Genome Announc.">
        <title>De novo whole-genome sequence and genome annotation of Lichtheimia ramosa.</title>
        <authorList>
            <person name="Linde J."/>
            <person name="Schwartze V."/>
            <person name="Binder U."/>
            <person name="Lass-Florl C."/>
            <person name="Voigt K."/>
            <person name="Horn F."/>
        </authorList>
    </citation>
    <scope>NUCLEOTIDE SEQUENCE</scope>
    <source>
        <strain evidence="4">JMRC FSU:6197</strain>
    </source>
</reference>
<keyword evidence="1" id="KW-0479">Metal-binding</keyword>
<feature type="region of interest" description="Disordered" evidence="2">
    <location>
        <begin position="60"/>
        <end position="85"/>
    </location>
</feature>
<keyword evidence="1" id="KW-0863">Zinc-finger</keyword>
<evidence type="ECO:0000313" key="4">
    <source>
        <dbReference type="EMBL" id="CDS10658.1"/>
    </source>
</evidence>
<proteinExistence type="predicted"/>
<feature type="region of interest" description="Disordered" evidence="2">
    <location>
        <begin position="698"/>
        <end position="788"/>
    </location>
</feature>
<dbReference type="InterPro" id="IPR007527">
    <property type="entry name" value="Znf_SWIM"/>
</dbReference>
<feature type="compositionally biased region" description="Low complexity" evidence="2">
    <location>
        <begin position="573"/>
        <end position="592"/>
    </location>
</feature>
<evidence type="ECO:0000259" key="3">
    <source>
        <dbReference type="PROSITE" id="PS50966"/>
    </source>
</evidence>
<dbReference type="Pfam" id="PF10551">
    <property type="entry name" value="MULE"/>
    <property type="match status" value="1"/>
</dbReference>
<evidence type="ECO:0000256" key="1">
    <source>
        <dbReference type="PROSITE-ProRule" id="PRU00325"/>
    </source>
</evidence>
<evidence type="ECO:0000256" key="2">
    <source>
        <dbReference type="SAM" id="MobiDB-lite"/>
    </source>
</evidence>
<gene>
    <name evidence="4" type="ORF">LRAMOSA11144</name>
</gene>
<sequence length="1013" mass="116271">MENMNQHDRLDLPAIKKRRYPTLGLLVADVQRYARQEGFDVVKGPSTKVSAYIQCKHFGKPRPHREVQEDAADSDSSLEDKEKDPTKYTCKNGVTKRKPMRTTTKLHCRCKHEYTDEHTHDLVADNIMVYHSVRHAHGDTISKAHEIGAIVKPNQAQRLTMDDTGRVMLTAKDIYNINSTHQTKSVKDVYDYLGARGFTVAYDADSNNVIKSVFVTHQVAIKRARTFPEVIIIDTTYKTNIHKMPMINIVGIHNVTSLHNIKAPITYFMATALVSNEKELSYNWVLNMLKDIVFHAKPDAPVTPGLFVTDDDKGLGLALSNVFPNTPHILCAWHTEKNFEAYATLYFKEDVDFAMYKDIVAKMVWSRTEKAFYEAVDNYGEIVKAAKSPEHVKKLESYLELRMNYKQKWGGPWSEQHTHIGARTTQRVEGFHAGVKQIIRTAGGIIKLFHDLYEWLLLHDFRANMATAKGLLTRTLHKDKRQLVDHDMTYALAPLENKVCQFAIRIIKDELYYAWERKDSDECLGDCNCKYYVNYRLPCRHVLPKAKGIALDISIVNRRWFLKAEAEADTPLHDSQSSTSSNHDNTSSPTHSINYTSNSPIQQQQQTAQHCHYDEEALGDESLNSYDVDAYSGLRKAPLSIPDSDPNMERKFIRLIDRLEAAYLQCTNNQQCRDLISAVEHAIDGTIQVPLEDLNFPNTVATKGGRHKNTTGHRSRSGFEHAEKKRQQDKKQQEQDKKKKEGDEEDSPETEGDSLSAGEQDDNDEDEQLQDDTQSKKREREIYDQDDLWHKHTTGKKMKIPAGSIHVDIPPEACAKIEDVDFDGWCGFRALAVHCYGNQDLFMRVKKQMYQYICDNEEEVFAVVCLGSSSELALLKKRMAYGVEEATAYAVDSFCPKDYWFESSAHCQLAANTFNRPVAIFSDDPAEWPTRMSFPIRTPPRIKMPPMSIYHVNRNHFQAIELSYKKMEWPGISPRREQIWRERGLPHRLKDVWKNLNLRKVIIKSNEDCPFEA</sequence>
<feature type="compositionally biased region" description="Acidic residues" evidence="2">
    <location>
        <begin position="759"/>
        <end position="770"/>
    </location>
</feature>
<dbReference type="CDD" id="cd22744">
    <property type="entry name" value="OTU"/>
    <property type="match status" value="1"/>
</dbReference>
<dbReference type="AlphaFoldDB" id="A0A077WUF6"/>
<name>A0A077WUF6_9FUNG</name>